<dbReference type="Proteomes" id="UP001238179">
    <property type="component" value="Chromosome"/>
</dbReference>
<protein>
    <recommendedName>
        <fullName evidence="2">SHOCT domain-containing protein</fullName>
    </recommendedName>
</protein>
<gene>
    <name evidence="3" type="ORF">METEAL_16160</name>
</gene>
<organism evidence="3 4">
    <name type="scientific">Mesoterricola silvestris</name>
    <dbReference type="NCBI Taxonomy" id="2927979"/>
    <lineage>
        <taxon>Bacteria</taxon>
        <taxon>Pseudomonadati</taxon>
        <taxon>Acidobacteriota</taxon>
        <taxon>Holophagae</taxon>
        <taxon>Holophagales</taxon>
        <taxon>Holophagaceae</taxon>
        <taxon>Mesoterricola</taxon>
    </lineage>
</organism>
<feature type="signal peptide" evidence="1">
    <location>
        <begin position="1"/>
        <end position="17"/>
    </location>
</feature>
<dbReference type="AlphaFoldDB" id="A0AA48K9L1"/>
<dbReference type="Pfam" id="PF09851">
    <property type="entry name" value="SHOCT"/>
    <property type="match status" value="1"/>
</dbReference>
<keyword evidence="4" id="KW-1185">Reference proteome</keyword>
<feature type="chain" id="PRO_5041361068" description="SHOCT domain-containing protein" evidence="1">
    <location>
        <begin position="18"/>
        <end position="239"/>
    </location>
</feature>
<feature type="domain" description="SHOCT" evidence="2">
    <location>
        <begin position="210"/>
        <end position="236"/>
    </location>
</feature>
<dbReference type="KEGG" id="msil:METEAL_16160"/>
<dbReference type="EMBL" id="AP027080">
    <property type="protein sequence ID" value="BDU72442.1"/>
    <property type="molecule type" value="Genomic_DNA"/>
</dbReference>
<evidence type="ECO:0000313" key="3">
    <source>
        <dbReference type="EMBL" id="BDU72442.1"/>
    </source>
</evidence>
<accession>A0AA48K9L1</accession>
<sequence>MKVLAGLPVLCAVAALAAAPHRTNWELKEFTWVKLVPAEGGAAPSQHPVALDAEALRRNLRALRFEEGALFEAKEVDQLVKPLLEAFAVADPGEDLVLLSTGRRGGGFLNPAFGVTARLFVEGGKVQMIVRDARLDFVDRFRVRGDKPEFTYGSRTDAGKAAITGEGLASRRADWVEFPAVPYAAPAPVLPGFQGAAEPRAAPAEGPEARLRALKRLRDENLITEDEYQKKRQEILKSL</sequence>
<reference evidence="4" key="1">
    <citation type="journal article" date="2023" name="Int. J. Syst. Evol. Microbiol.">
        <title>Mesoterricola silvestris gen. nov., sp. nov., Mesoterricola sediminis sp. nov., Geothrix oryzae sp. nov., Geothrix edaphica sp. nov., Geothrix rubra sp. nov., and Geothrix limicola sp. nov., six novel members of Acidobacteriota isolated from soils.</title>
        <authorList>
            <person name="Itoh H."/>
            <person name="Sugisawa Y."/>
            <person name="Mise K."/>
            <person name="Xu Z."/>
            <person name="Kuniyasu M."/>
            <person name="Ushijima N."/>
            <person name="Kawano K."/>
            <person name="Kobayashi E."/>
            <person name="Shiratori Y."/>
            <person name="Masuda Y."/>
            <person name="Senoo K."/>
        </authorList>
    </citation>
    <scope>NUCLEOTIDE SEQUENCE [LARGE SCALE GENOMIC DNA]</scope>
    <source>
        <strain evidence="4">W79</strain>
    </source>
</reference>
<name>A0AA48K9L1_9BACT</name>
<evidence type="ECO:0000313" key="4">
    <source>
        <dbReference type="Proteomes" id="UP001238179"/>
    </source>
</evidence>
<evidence type="ECO:0000259" key="2">
    <source>
        <dbReference type="Pfam" id="PF09851"/>
    </source>
</evidence>
<proteinExistence type="predicted"/>
<evidence type="ECO:0000256" key="1">
    <source>
        <dbReference type="SAM" id="SignalP"/>
    </source>
</evidence>
<dbReference type="RefSeq" id="WP_316415348.1">
    <property type="nucleotide sequence ID" value="NZ_AP027080.1"/>
</dbReference>
<keyword evidence="1" id="KW-0732">Signal</keyword>
<dbReference type="InterPro" id="IPR018649">
    <property type="entry name" value="SHOCT"/>
</dbReference>